<organism evidence="2 3">
    <name type="scientific">Rhodonia placenta</name>
    <dbReference type="NCBI Taxonomy" id="104341"/>
    <lineage>
        <taxon>Eukaryota</taxon>
        <taxon>Fungi</taxon>
        <taxon>Dikarya</taxon>
        <taxon>Basidiomycota</taxon>
        <taxon>Agaricomycotina</taxon>
        <taxon>Agaricomycetes</taxon>
        <taxon>Polyporales</taxon>
        <taxon>Adustoporiaceae</taxon>
        <taxon>Rhodonia</taxon>
    </lineage>
</organism>
<sequence>MGEESADVKPKLNIVIDFEGQTCTVKVKAATPFQKIFEAAEKRFQKEPGYLGTFKFTFDGQRIRPEMTPAELGMEDGDQIDAHLTQVRHILGLCHGFSSILIVMTLCQLGRRAQLRSTVMTNRDSHILARSLCVCIQCYLYLSNLVTIWPVMSISEAVTLRCILCG</sequence>
<name>A0A8H7P6S4_9APHY</name>
<dbReference type="EMBL" id="JADOXO010000036">
    <property type="protein sequence ID" value="KAF9817902.1"/>
    <property type="molecule type" value="Genomic_DNA"/>
</dbReference>
<protein>
    <recommendedName>
        <fullName evidence="1">Rad60/SUMO-like domain-containing protein</fullName>
    </recommendedName>
</protein>
<dbReference type="PANTHER" id="PTHR10562">
    <property type="entry name" value="SMALL UBIQUITIN-RELATED MODIFIER"/>
    <property type="match status" value="1"/>
</dbReference>
<reference evidence="2" key="2">
    <citation type="journal article" name="Front. Microbiol.">
        <title>Degradative Capacity of Two Strains of Rhodonia placenta: From Phenotype to Genotype.</title>
        <authorList>
            <person name="Kolle M."/>
            <person name="Horta M.A.C."/>
            <person name="Nowrousian M."/>
            <person name="Ohm R.A."/>
            <person name="Benz J.P."/>
            <person name="Pilgard A."/>
        </authorList>
    </citation>
    <scope>NUCLEOTIDE SEQUENCE</scope>
    <source>
        <strain evidence="2">FPRL280</strain>
    </source>
</reference>
<comment type="caution">
    <text evidence="2">The sequence shown here is derived from an EMBL/GenBank/DDBJ whole genome shotgun (WGS) entry which is preliminary data.</text>
</comment>
<dbReference type="SUPFAM" id="SSF54236">
    <property type="entry name" value="Ubiquitin-like"/>
    <property type="match status" value="1"/>
</dbReference>
<reference evidence="2" key="1">
    <citation type="submission" date="2020-11" db="EMBL/GenBank/DDBJ databases">
        <authorList>
            <person name="Koelle M."/>
            <person name="Horta M.A.C."/>
            <person name="Nowrousian M."/>
            <person name="Ohm R.A."/>
            <person name="Benz P."/>
            <person name="Pilgard A."/>
        </authorList>
    </citation>
    <scope>NUCLEOTIDE SEQUENCE</scope>
    <source>
        <strain evidence="2">FPRL280</strain>
    </source>
</reference>
<dbReference type="InterPro" id="IPR022617">
    <property type="entry name" value="Rad60/SUMO-like_dom"/>
</dbReference>
<dbReference type="AlphaFoldDB" id="A0A8H7P6S4"/>
<evidence type="ECO:0000313" key="3">
    <source>
        <dbReference type="Proteomes" id="UP000639403"/>
    </source>
</evidence>
<dbReference type="Pfam" id="PF11976">
    <property type="entry name" value="Rad60-SLD"/>
    <property type="match status" value="1"/>
</dbReference>
<dbReference type="Proteomes" id="UP000639403">
    <property type="component" value="Unassembled WGS sequence"/>
</dbReference>
<feature type="domain" description="Rad60/SUMO-like" evidence="1">
    <location>
        <begin position="15"/>
        <end position="82"/>
    </location>
</feature>
<accession>A0A8H7P6S4</accession>
<evidence type="ECO:0000313" key="2">
    <source>
        <dbReference type="EMBL" id="KAF9817902.1"/>
    </source>
</evidence>
<gene>
    <name evidence="2" type="ORF">IEO21_03096</name>
</gene>
<proteinExistence type="predicted"/>
<dbReference type="Gene3D" id="3.10.20.90">
    <property type="entry name" value="Phosphatidylinositol 3-kinase Catalytic Subunit, Chain A, domain 1"/>
    <property type="match status" value="1"/>
</dbReference>
<evidence type="ECO:0000259" key="1">
    <source>
        <dbReference type="Pfam" id="PF11976"/>
    </source>
</evidence>
<dbReference type="InterPro" id="IPR029071">
    <property type="entry name" value="Ubiquitin-like_domsf"/>
</dbReference>
<dbReference type="CDD" id="cd01763">
    <property type="entry name" value="Ubl_SUMO_like"/>
    <property type="match status" value="1"/>
</dbReference>